<dbReference type="EMBL" id="JAGIZQ010000007">
    <property type="protein sequence ID" value="KAH6617431.1"/>
    <property type="molecule type" value="Genomic_DNA"/>
</dbReference>
<dbReference type="Proteomes" id="UP000724584">
    <property type="component" value="Unassembled WGS sequence"/>
</dbReference>
<organism evidence="1 2">
    <name type="scientific">Chaetomium tenue</name>
    <dbReference type="NCBI Taxonomy" id="1854479"/>
    <lineage>
        <taxon>Eukaryota</taxon>
        <taxon>Fungi</taxon>
        <taxon>Dikarya</taxon>
        <taxon>Ascomycota</taxon>
        <taxon>Pezizomycotina</taxon>
        <taxon>Sordariomycetes</taxon>
        <taxon>Sordariomycetidae</taxon>
        <taxon>Sordariales</taxon>
        <taxon>Chaetomiaceae</taxon>
        <taxon>Chaetomium</taxon>
    </lineage>
</organism>
<keyword evidence="2" id="KW-1185">Reference proteome</keyword>
<gene>
    <name evidence="1" type="ORF">F5144DRAFT_392328</name>
</gene>
<name>A0ACB7P0U4_9PEZI</name>
<reference evidence="1 2" key="1">
    <citation type="journal article" date="2021" name="Nat. Commun.">
        <title>Genetic determinants of endophytism in the Arabidopsis root mycobiome.</title>
        <authorList>
            <person name="Mesny F."/>
            <person name="Miyauchi S."/>
            <person name="Thiergart T."/>
            <person name="Pickel B."/>
            <person name="Atanasova L."/>
            <person name="Karlsson M."/>
            <person name="Huettel B."/>
            <person name="Barry K.W."/>
            <person name="Haridas S."/>
            <person name="Chen C."/>
            <person name="Bauer D."/>
            <person name="Andreopoulos W."/>
            <person name="Pangilinan J."/>
            <person name="LaButti K."/>
            <person name="Riley R."/>
            <person name="Lipzen A."/>
            <person name="Clum A."/>
            <person name="Drula E."/>
            <person name="Henrissat B."/>
            <person name="Kohler A."/>
            <person name="Grigoriev I.V."/>
            <person name="Martin F.M."/>
            <person name="Hacquard S."/>
        </authorList>
    </citation>
    <scope>NUCLEOTIDE SEQUENCE [LARGE SCALE GENOMIC DNA]</scope>
    <source>
        <strain evidence="1 2">MPI-SDFR-AT-0079</strain>
    </source>
</reference>
<protein>
    <submittedName>
        <fullName evidence="1">Uncharacterized protein</fullName>
    </submittedName>
</protein>
<evidence type="ECO:0000313" key="1">
    <source>
        <dbReference type="EMBL" id="KAH6617431.1"/>
    </source>
</evidence>
<evidence type="ECO:0000313" key="2">
    <source>
        <dbReference type="Proteomes" id="UP000724584"/>
    </source>
</evidence>
<comment type="caution">
    <text evidence="1">The sequence shown here is derived from an EMBL/GenBank/DDBJ whole genome shotgun (WGS) entry which is preliminary data.</text>
</comment>
<proteinExistence type="predicted"/>
<sequence>MPEPRPSSEEGHVNETVIAIRAAAAEERRRREATEAKHEPTAEEVAVMQAVREDVLCLEALAKPPNRDLPPNVRDPEAHRRSRWGLDWMTCRFVSPSNHLPRTWGYTILRTTYTPDSDAAVTTAVHALTHFMRAMARRECRGVTDRLQRLQRSRQLPAGVSTTGDARPSDEFYMKRFVTELVEDKAGLKHAAVPGEVCAYFRRWSLARFAKEEKYFSAASPRLKSAILFDEETVEHLQGLAAGELDGDPEVSVAGKEFWVKAVEAEPEKRNMRPGLSDCFRVPVGLLDEYWFERDRAHPAYEMLWKEDERFPGELLFTT</sequence>
<accession>A0ACB7P0U4</accession>